<evidence type="ECO:0000256" key="1">
    <source>
        <dbReference type="SAM" id="MobiDB-lite"/>
    </source>
</evidence>
<name>A0A9P3PTD8_LYOSH</name>
<gene>
    <name evidence="2" type="ORF">LshimejAT787_0904530</name>
</gene>
<dbReference type="EMBL" id="BRPK01000009">
    <property type="protein sequence ID" value="GLB41238.1"/>
    <property type="molecule type" value="Genomic_DNA"/>
</dbReference>
<comment type="caution">
    <text evidence="2">The sequence shown here is derived from an EMBL/GenBank/DDBJ whole genome shotgun (WGS) entry which is preliminary data.</text>
</comment>
<feature type="region of interest" description="Disordered" evidence="1">
    <location>
        <begin position="76"/>
        <end position="97"/>
    </location>
</feature>
<reference evidence="2" key="1">
    <citation type="submission" date="2022-07" db="EMBL/GenBank/DDBJ databases">
        <title>The genome of Lyophyllum shimeji provides insight into the initial evolution of ectomycorrhizal fungal genome.</title>
        <authorList>
            <person name="Kobayashi Y."/>
            <person name="Shibata T."/>
            <person name="Hirakawa H."/>
            <person name="Shigenobu S."/>
            <person name="Nishiyama T."/>
            <person name="Yamada A."/>
            <person name="Hasebe M."/>
            <person name="Kawaguchi M."/>
        </authorList>
    </citation>
    <scope>NUCLEOTIDE SEQUENCE</scope>
    <source>
        <strain evidence="2">AT787</strain>
    </source>
</reference>
<sequence>MDQGFFLRRRGRRYIVLAKHVTGMLPCSKPSRHPRKLKLTLRGLEVNEAAVERGEMCCAQVIAITPLPRKNAYGRSSHFPSILAPSPPTTSQVAAQQ</sequence>
<keyword evidence="3" id="KW-1185">Reference proteome</keyword>
<evidence type="ECO:0000313" key="3">
    <source>
        <dbReference type="Proteomes" id="UP001063166"/>
    </source>
</evidence>
<dbReference type="AlphaFoldDB" id="A0A9P3PTD8"/>
<evidence type="ECO:0000313" key="2">
    <source>
        <dbReference type="EMBL" id="GLB41238.1"/>
    </source>
</evidence>
<accession>A0A9P3PTD8</accession>
<proteinExistence type="predicted"/>
<organism evidence="2 3">
    <name type="scientific">Lyophyllum shimeji</name>
    <name type="common">Hon-shimeji</name>
    <name type="synonym">Tricholoma shimeji</name>
    <dbReference type="NCBI Taxonomy" id="47721"/>
    <lineage>
        <taxon>Eukaryota</taxon>
        <taxon>Fungi</taxon>
        <taxon>Dikarya</taxon>
        <taxon>Basidiomycota</taxon>
        <taxon>Agaricomycotina</taxon>
        <taxon>Agaricomycetes</taxon>
        <taxon>Agaricomycetidae</taxon>
        <taxon>Agaricales</taxon>
        <taxon>Tricholomatineae</taxon>
        <taxon>Lyophyllaceae</taxon>
        <taxon>Lyophyllum</taxon>
    </lineage>
</organism>
<protein>
    <submittedName>
        <fullName evidence="2">Uncharacterized protein</fullName>
    </submittedName>
</protein>
<dbReference type="Proteomes" id="UP001063166">
    <property type="component" value="Unassembled WGS sequence"/>
</dbReference>